<comment type="caution">
    <text evidence="1">The sequence shown here is derived from an EMBL/GenBank/DDBJ whole genome shotgun (WGS) entry which is preliminary data.</text>
</comment>
<keyword evidence="2" id="KW-1185">Reference proteome</keyword>
<gene>
    <name evidence="1" type="ORF">SHERM_00100</name>
</gene>
<dbReference type="Proteomes" id="UP001153555">
    <property type="component" value="Unassembled WGS sequence"/>
</dbReference>
<protein>
    <submittedName>
        <fullName evidence="1">Uncharacterized protein</fullName>
    </submittedName>
</protein>
<reference evidence="1" key="1">
    <citation type="submission" date="2019-12" db="EMBL/GenBank/DDBJ databases">
        <authorList>
            <person name="Scholes J."/>
        </authorList>
    </citation>
    <scope>NUCLEOTIDE SEQUENCE</scope>
</reference>
<sequence length="334" mass="38344">EIKETEVEGEVPEIWTIEQQQSEIRELVRASNHVLGESDKEGRDDAKCKEPILLFEFSKYFKDPKVDEYVKESTGYEGPPIFDVYPDEYFVEVEGIWVESKEDVVVEVMTPQLMVDDKSLRTRTFLKGAGMIRKWVLTLDDEKGRGPRLMDKAKQRAQTRLAWPRRRTRARIRGYRRAQWHRRSSKKLKSLRLEGLSGVVEWRKVCARKRRARCLEAKVSDVYFSRETIGARGEDVGWTARTWDDRDTEVELVTGKSSEGLKGKRCASALDAHKWANEPCMRGFWGVRGRMVGWCTGVRRGAIGDLGSGGSWDTRKWAGRREISAGGLGVRGNR</sequence>
<dbReference type="EMBL" id="CACSLK010007779">
    <property type="protein sequence ID" value="CAA0811074.1"/>
    <property type="molecule type" value="Genomic_DNA"/>
</dbReference>
<proteinExistence type="predicted"/>
<organism evidence="1 2">
    <name type="scientific">Striga hermonthica</name>
    <name type="common">Purple witchweed</name>
    <name type="synonym">Buchnera hermonthica</name>
    <dbReference type="NCBI Taxonomy" id="68872"/>
    <lineage>
        <taxon>Eukaryota</taxon>
        <taxon>Viridiplantae</taxon>
        <taxon>Streptophyta</taxon>
        <taxon>Embryophyta</taxon>
        <taxon>Tracheophyta</taxon>
        <taxon>Spermatophyta</taxon>
        <taxon>Magnoliopsida</taxon>
        <taxon>eudicotyledons</taxon>
        <taxon>Gunneridae</taxon>
        <taxon>Pentapetalae</taxon>
        <taxon>asterids</taxon>
        <taxon>lamiids</taxon>
        <taxon>Lamiales</taxon>
        <taxon>Orobanchaceae</taxon>
        <taxon>Buchnereae</taxon>
        <taxon>Striga</taxon>
    </lineage>
</organism>
<dbReference type="AlphaFoldDB" id="A0A9N7MIF1"/>
<evidence type="ECO:0000313" key="1">
    <source>
        <dbReference type="EMBL" id="CAA0811074.1"/>
    </source>
</evidence>
<feature type="non-terminal residue" evidence="1">
    <location>
        <position position="334"/>
    </location>
</feature>
<accession>A0A9N7MIF1</accession>
<evidence type="ECO:0000313" key="2">
    <source>
        <dbReference type="Proteomes" id="UP001153555"/>
    </source>
</evidence>
<feature type="non-terminal residue" evidence="1">
    <location>
        <position position="1"/>
    </location>
</feature>
<name>A0A9N7MIF1_STRHE</name>